<feature type="transmembrane region" description="Helical" evidence="9">
    <location>
        <begin position="1001"/>
        <end position="1021"/>
    </location>
</feature>
<evidence type="ECO:0000256" key="1">
    <source>
        <dbReference type="ARBA" id="ARBA00004141"/>
    </source>
</evidence>
<dbReference type="PROSITE" id="PS50929">
    <property type="entry name" value="ABC_TM1F"/>
    <property type="match status" value="1"/>
</dbReference>
<dbReference type="SUPFAM" id="SSF90123">
    <property type="entry name" value="ABC transporter transmembrane region"/>
    <property type="match status" value="1"/>
</dbReference>
<dbReference type="Proteomes" id="UP000001950">
    <property type="component" value="Chromosome 2"/>
</dbReference>
<proteinExistence type="inferred from homology"/>
<dbReference type="PANTHER" id="PTHR24223">
    <property type="entry name" value="ATP-BINDING CASSETTE SUB-FAMILY C"/>
    <property type="match status" value="1"/>
</dbReference>
<feature type="transmembrane region" description="Helical" evidence="9">
    <location>
        <begin position="837"/>
        <end position="859"/>
    </location>
</feature>
<dbReference type="SUPFAM" id="SSF52540">
    <property type="entry name" value="P-loop containing nucleoside triphosphate hydrolases"/>
    <property type="match status" value="2"/>
</dbReference>
<feature type="transmembrane region" description="Helical" evidence="9">
    <location>
        <begin position="174"/>
        <end position="193"/>
    </location>
</feature>
<dbReference type="RefSeq" id="XP_952327.1">
    <property type="nucleotide sequence ID" value="XM_947234.1"/>
</dbReference>
<evidence type="ECO:0000256" key="4">
    <source>
        <dbReference type="ARBA" id="ARBA00022692"/>
    </source>
</evidence>
<feature type="transmembrane region" description="Helical" evidence="9">
    <location>
        <begin position="971"/>
        <end position="995"/>
    </location>
</feature>
<dbReference type="GO" id="GO:0140359">
    <property type="term" value="F:ABC-type transporter activity"/>
    <property type="evidence" value="ECO:0007669"/>
    <property type="project" value="InterPro"/>
</dbReference>
<evidence type="ECO:0000256" key="9">
    <source>
        <dbReference type="SAM" id="Phobius"/>
    </source>
</evidence>
<evidence type="ECO:0000259" key="10">
    <source>
        <dbReference type="PROSITE" id="PS50893"/>
    </source>
</evidence>
<dbReference type="PROSITE" id="PS50893">
    <property type="entry name" value="ABC_TRANSPORTER_2"/>
    <property type="match status" value="2"/>
</dbReference>
<comment type="subcellular location">
    <subcellularLocation>
        <location evidence="1">Membrane</location>
        <topology evidence="1">Multi-pass membrane protein</topology>
    </subcellularLocation>
</comment>
<keyword evidence="13" id="KW-1185">Reference proteome</keyword>
<evidence type="ECO:0000256" key="6">
    <source>
        <dbReference type="ARBA" id="ARBA00022840"/>
    </source>
</evidence>
<dbReference type="InParanoid" id="Q4UE94"/>
<evidence type="ECO:0000313" key="12">
    <source>
        <dbReference type="EMBL" id="CAI74595.1"/>
    </source>
</evidence>
<feature type="transmembrane region" description="Helical" evidence="9">
    <location>
        <begin position="436"/>
        <end position="458"/>
    </location>
</feature>
<reference evidence="12 13" key="1">
    <citation type="journal article" date="2005" name="Science">
        <title>Genome of the host-cell transforming parasite Theileria annulata compared with T. parva.</title>
        <authorList>
            <person name="Pain A."/>
            <person name="Renauld H."/>
            <person name="Berriman M."/>
            <person name="Murphy L."/>
            <person name="Yeats C.A."/>
            <person name="Weir W."/>
            <person name="Kerhornou A."/>
            <person name="Aslett M."/>
            <person name="Bishop R."/>
            <person name="Bouchier C."/>
            <person name="Cochet M."/>
            <person name="Coulson R.M.R."/>
            <person name="Cronin A."/>
            <person name="de Villiers E.P."/>
            <person name="Fraser A."/>
            <person name="Fosker N."/>
            <person name="Gardner M."/>
            <person name="Goble A."/>
            <person name="Griffiths-Jones S."/>
            <person name="Harris D.E."/>
            <person name="Katzer F."/>
            <person name="Larke N."/>
            <person name="Lord A."/>
            <person name="Maser P."/>
            <person name="McKellar S."/>
            <person name="Mooney P."/>
            <person name="Morton F."/>
            <person name="Nene V."/>
            <person name="O'Neil S."/>
            <person name="Price C."/>
            <person name="Quail M.A."/>
            <person name="Rabbinowitsch E."/>
            <person name="Rawlings N.D."/>
            <person name="Rutter S."/>
            <person name="Saunders D."/>
            <person name="Seeger K."/>
            <person name="Shah T."/>
            <person name="Squares R."/>
            <person name="Squares S."/>
            <person name="Tivey A."/>
            <person name="Walker A.R."/>
            <person name="Woodward J."/>
            <person name="Dobbelaere D.A.E."/>
            <person name="Langsley G."/>
            <person name="Rajandream M.A."/>
            <person name="McKeever D."/>
            <person name="Shiels B."/>
            <person name="Tait A."/>
            <person name="Barrell B.G."/>
            <person name="Hall N."/>
        </authorList>
    </citation>
    <scope>NUCLEOTIDE SEQUENCE [LARGE SCALE GENOMIC DNA]</scope>
    <source>
        <strain evidence="13">Ankara</strain>
    </source>
</reference>
<evidence type="ECO:0000259" key="11">
    <source>
        <dbReference type="PROSITE" id="PS50929"/>
    </source>
</evidence>
<comment type="similarity">
    <text evidence="2">Belongs to the ABC transporter superfamily. ABCC family. Conjugate transporter (TC 3.A.1.208) subfamily.</text>
</comment>
<feature type="domain" description="ABC transmembrane type-1" evidence="11">
    <location>
        <begin position="902"/>
        <end position="1145"/>
    </location>
</feature>
<feature type="domain" description="ABC transporter" evidence="10">
    <location>
        <begin position="1234"/>
        <end position="1523"/>
    </location>
</feature>
<dbReference type="InterPro" id="IPR011527">
    <property type="entry name" value="ABC1_TM_dom"/>
</dbReference>
<feature type="transmembrane region" description="Helical" evidence="9">
    <location>
        <begin position="1081"/>
        <end position="1107"/>
    </location>
</feature>
<dbReference type="GeneID" id="3862473"/>
<dbReference type="FunCoup" id="Q4UE94">
    <property type="interactions" value="2"/>
</dbReference>
<dbReference type="Gene3D" id="1.20.1560.10">
    <property type="entry name" value="ABC transporter type 1, transmembrane domain"/>
    <property type="match status" value="2"/>
</dbReference>
<dbReference type="InterPro" id="IPR027417">
    <property type="entry name" value="P-loop_NTPase"/>
</dbReference>
<dbReference type="PANTHER" id="PTHR24223:SF456">
    <property type="entry name" value="MULTIDRUG RESISTANCE-ASSOCIATED PROTEIN LETHAL(2)03659"/>
    <property type="match status" value="1"/>
</dbReference>
<dbReference type="InterPro" id="IPR003439">
    <property type="entry name" value="ABC_transporter-like_ATP-bd"/>
</dbReference>
<dbReference type="InterPro" id="IPR003593">
    <property type="entry name" value="AAA+_ATPase"/>
</dbReference>
<dbReference type="InterPro" id="IPR036640">
    <property type="entry name" value="ABC1_TM_sf"/>
</dbReference>
<accession>Q4UE94</accession>
<evidence type="ECO:0000256" key="2">
    <source>
        <dbReference type="ARBA" id="ARBA00009726"/>
    </source>
</evidence>
<name>Q4UE94_THEAN</name>
<dbReference type="GO" id="GO:0016020">
    <property type="term" value="C:membrane"/>
    <property type="evidence" value="ECO:0007669"/>
    <property type="project" value="UniProtKB-SubCell"/>
</dbReference>
<keyword evidence="7 9" id="KW-1133">Transmembrane helix</keyword>
<sequence length="1527" mass="176202">MEDVEMSRLNEDKRNIENEYSNQLLWQSYIYEPAYFDRINKFGYNYYDSSGIFKFLFFNWVTNWAYSLSKSYIEPYKLHPLPINDQILYWQPIFSKHVSDGIVMLESHGYIGPNGRKYVKPVKSVLLRALFLTFWKRTLVVLLSVVTTNILSMNIAILVKYLLKNFNKKTLTHLEIYLTLLIITSVQIADGLLTEFFNYYLIRWRIVWEYCVLITVFQNGLCYRRNFFNNVEGYNVLNVCNSVLHSCSPDSKCSENPLYCPARRFQNKDMNARMFSFLMYDSFHVAYFSESIVFVFNFLSNFIYGLVLISLQIKINLWILYSTGLTIVLLMVGVEIINAFLLKFYYQIKDYRIGEFVEIVAELGIIQKLLYDDISTNIITDRRNVELTFILIRLFLTFLNKSFVVLCNNISFYILIRYFVKTVKEASVVTEIDTEGFLSTFYILFRIINSMFMFPHFLKSFALCYASYKRISDFLNNSSPNFYICDNKFTGPTEMSTNVIHVTKEIDKDVVVLYKDASFTWVHNRNDLANRNDEVHLKNVDFQLKRGEIAIITGPQGCGKSNFIKSVLGEMTLIEGSMAVVPLHTSMPIFYASQDIWLQQGTIRSNITFGHRFDKDIYNSVIKGVELDTDISSWEKGDLRVVSDKAHSLSCGQRVRMEMARAIYAYLVFSKVNREYNRGQCAFLMCLDSQFHGLDPFVSRNVFNNLFNLKTGLLIKDDLAVIMSSSLLVLDKCIRTSDLNKFPNIPIYEIDSKFVSFCCYLQDVFSETKTNKEILNVSTVSSPYQISFFTEDMMTLCYSDSNSKIGRAAITRFKYKQSFNEIVKNDYEGHKFNPYSIYLSAAKLTLSIFIIVVITSSLMDNVKFLISTNLSDFINKKSKQFNEGFPVDIEEIKSRSNSTLKIIVITVCLIIVTSFVSSVLFAISSIIASRRIHEYCVSSVFKNSSTVIKIKKQIHQVITYLSADIYFIDEYVAGSISTALMSLIQTFVSIGILFYTMPLSIPLLTVSILIVFELTVSKYVLSSTNIQVARLETMAHINTDCENAILSSSIYRSFKKEWELVNDVFENVDYKARCRFLIRSISTWVSVLFNWIFSITTALFLAMMIIFDKFTKYEMVVGYFGLGLSLSMSAIKSFSNFSFCFADLQVFLCSVQRFQLFVPPGTKCVFDKFHNIHEEDLVVNSSKPNLQMDRKKLLRRRKHEFKDTNPNILKMLFFRPKINIVDICKYLPPEHRGVVLKDICVYTTSQMNKEGLILNNINASPTKSDIIGIIGRTGAGKTTLLSVLQNTARHRTGQVLLDGIDLKDIPKSVIRHIIGVLPQLPFVFKGWTIRRFLDPRKLFSDDEINDALDKCGLLEFVNRLPGNLKLDTVIIKESFNFKKLKPDDSPSKKTIDYNEHSHYDKSLTMGGIQPEDIMLSISQLRTLWFAKLVLYKDLYRMIVIDEPPSDNISNEDDENNTNDIGIPIYELLDKYFKHCTCFVTAHYANVLKSCTSVWVMHNGRLIKSYNASDLSKNDSISNIIEEMISKY</sequence>
<evidence type="ECO:0000256" key="5">
    <source>
        <dbReference type="ARBA" id="ARBA00022741"/>
    </source>
</evidence>
<dbReference type="Pfam" id="PF00005">
    <property type="entry name" value="ABC_tran"/>
    <property type="match status" value="2"/>
</dbReference>
<feature type="transmembrane region" description="Helical" evidence="9">
    <location>
        <begin position="902"/>
        <end position="923"/>
    </location>
</feature>
<keyword evidence="3" id="KW-0813">Transport</keyword>
<organism evidence="12 13">
    <name type="scientific">Theileria annulata</name>
    <dbReference type="NCBI Taxonomy" id="5874"/>
    <lineage>
        <taxon>Eukaryota</taxon>
        <taxon>Sar</taxon>
        <taxon>Alveolata</taxon>
        <taxon>Apicomplexa</taxon>
        <taxon>Aconoidasida</taxon>
        <taxon>Piroplasmida</taxon>
        <taxon>Theileriidae</taxon>
        <taxon>Theileria</taxon>
    </lineage>
</organism>
<keyword evidence="5" id="KW-0547">Nucleotide-binding</keyword>
<dbReference type="SMART" id="SM00382">
    <property type="entry name" value="AAA"/>
    <property type="match status" value="2"/>
</dbReference>
<evidence type="ECO:0000313" key="13">
    <source>
        <dbReference type="Proteomes" id="UP000001950"/>
    </source>
</evidence>
<keyword evidence="4 9" id="KW-0812">Transmembrane</keyword>
<feature type="transmembrane region" description="Helical" evidence="9">
    <location>
        <begin position="390"/>
        <end position="416"/>
    </location>
</feature>
<dbReference type="GO" id="GO:0016887">
    <property type="term" value="F:ATP hydrolysis activity"/>
    <property type="evidence" value="ECO:0007669"/>
    <property type="project" value="InterPro"/>
</dbReference>
<dbReference type="OMA" id="HINTDCE"/>
<protein>
    <submittedName>
        <fullName evidence="12">(Subtelomeric) ABC-transporter protein family member, putative</fullName>
    </submittedName>
</protein>
<feature type="transmembrane region" description="Helical" evidence="9">
    <location>
        <begin position="292"/>
        <end position="313"/>
    </location>
</feature>
<dbReference type="STRING" id="5874.Q4UE94"/>
<feature type="domain" description="ABC transporter" evidence="10">
    <location>
        <begin position="512"/>
        <end position="749"/>
    </location>
</feature>
<dbReference type="KEGG" id="tan:TA12920"/>
<evidence type="ECO:0000256" key="8">
    <source>
        <dbReference type="ARBA" id="ARBA00023136"/>
    </source>
</evidence>
<evidence type="ECO:0000256" key="3">
    <source>
        <dbReference type="ARBA" id="ARBA00022448"/>
    </source>
</evidence>
<keyword evidence="6" id="KW-0067">ATP-binding</keyword>
<dbReference type="InterPro" id="IPR050173">
    <property type="entry name" value="ABC_transporter_C-like"/>
</dbReference>
<dbReference type="OrthoDB" id="4865934at2759"/>
<dbReference type="GO" id="GO:0005524">
    <property type="term" value="F:ATP binding"/>
    <property type="evidence" value="ECO:0007669"/>
    <property type="project" value="UniProtKB-KW"/>
</dbReference>
<dbReference type="VEuPathDB" id="PiroplasmaDB:TA12920"/>
<keyword evidence="8 9" id="KW-0472">Membrane</keyword>
<dbReference type="EMBL" id="CR940348">
    <property type="protein sequence ID" value="CAI74595.1"/>
    <property type="molecule type" value="Genomic_DNA"/>
</dbReference>
<dbReference type="eggNOG" id="KOG0054">
    <property type="taxonomic scope" value="Eukaryota"/>
</dbReference>
<evidence type="ECO:0000256" key="7">
    <source>
        <dbReference type="ARBA" id="ARBA00022989"/>
    </source>
</evidence>
<dbReference type="Gene3D" id="3.40.50.300">
    <property type="entry name" value="P-loop containing nucleotide triphosphate hydrolases"/>
    <property type="match status" value="2"/>
</dbReference>
<feature type="transmembrane region" description="Helical" evidence="9">
    <location>
        <begin position="138"/>
        <end position="162"/>
    </location>
</feature>
<gene>
    <name evidence="12" type="ORF">TA12920</name>
</gene>
<feature type="transmembrane region" description="Helical" evidence="9">
    <location>
        <begin position="319"/>
        <end position="342"/>
    </location>
</feature>